<proteinExistence type="predicted"/>
<dbReference type="RefSeq" id="WP_083072572.1">
    <property type="nucleotide sequence ID" value="NZ_AP022615.1"/>
</dbReference>
<evidence type="ECO:0000259" key="1">
    <source>
        <dbReference type="Pfam" id="PF01494"/>
    </source>
</evidence>
<sequence length="471" mass="51576">MDKRGGHAVVLGASMGGLLAARVLADFYDRVTVVERDVLPFDPVNRHGVPQGRLIHAALARCTQILDELFPGFVDELAASGVGSWDDGDLSKLWLSVGGHQAVRSGRAPNSPVIWFPSRPLLEWNVCRRTKAIPNVMFLEGHDLVGLTATADRGRVTGVSVTDRAADRRKTLTADLVVDATGRGSRTPVFLEELGYGRPPEDELTVQLAYACQLLRITPGAVREYMIALFPEPGRPKMFGFTTYENDTWMFGVGTLAGAEPPRQRADMLRFAADFAPAHVLEAIRTAEPLGEVVHHRVPSNRWRRYDKMRRTPDGLLVVGDAVCSFNPIYGQGMTVAAIEATVLRDCLRRGDRGLTRRFFRASARKVRVAWQTAVGSDLNLPEVVGPRPISMRITNAFLERVLSAVETDPVVAGQFMRVTAMIDPPARLLRPSILLRVMRAKGHRPTEMRSVDEGCGGTVAAGVTAAQVDT</sequence>
<evidence type="ECO:0000313" key="2">
    <source>
        <dbReference type="EMBL" id="ORA75951.1"/>
    </source>
</evidence>
<reference evidence="2 3" key="1">
    <citation type="submission" date="2017-02" db="EMBL/GenBank/DDBJ databases">
        <title>The new phylogeny of genus Mycobacterium.</title>
        <authorList>
            <person name="Tortoli E."/>
            <person name="Trovato A."/>
            <person name="Cirillo D.M."/>
        </authorList>
    </citation>
    <scope>NUCLEOTIDE SEQUENCE [LARGE SCALE GENOMIC DNA]</scope>
    <source>
        <strain evidence="2 3">DSM 44471</strain>
    </source>
</reference>
<feature type="domain" description="FAD-binding" evidence="1">
    <location>
        <begin position="140"/>
        <end position="344"/>
    </location>
</feature>
<protein>
    <submittedName>
        <fullName evidence="2">2-polyprenyl-6-methoxyphenol hydroxylase-like oxidoreductase</fullName>
    </submittedName>
</protein>
<dbReference type="Gene3D" id="3.50.50.60">
    <property type="entry name" value="FAD/NAD(P)-binding domain"/>
    <property type="match status" value="1"/>
</dbReference>
<dbReference type="Proteomes" id="UP000192566">
    <property type="component" value="Unassembled WGS sequence"/>
</dbReference>
<keyword evidence="3" id="KW-1185">Reference proteome</keyword>
<dbReference type="SUPFAM" id="SSF51905">
    <property type="entry name" value="FAD/NAD(P)-binding domain"/>
    <property type="match status" value="1"/>
</dbReference>
<name>A0A1X0DU75_MYCHE</name>
<dbReference type="GO" id="GO:0071949">
    <property type="term" value="F:FAD binding"/>
    <property type="evidence" value="ECO:0007669"/>
    <property type="project" value="InterPro"/>
</dbReference>
<evidence type="ECO:0000313" key="3">
    <source>
        <dbReference type="Proteomes" id="UP000192566"/>
    </source>
</evidence>
<dbReference type="InterPro" id="IPR036188">
    <property type="entry name" value="FAD/NAD-bd_sf"/>
</dbReference>
<dbReference type="PANTHER" id="PTHR43422">
    <property type="entry name" value="THIAMINE THIAZOLE SYNTHASE"/>
    <property type="match status" value="1"/>
</dbReference>
<dbReference type="EMBL" id="MVHR01000003">
    <property type="protein sequence ID" value="ORA75951.1"/>
    <property type="molecule type" value="Genomic_DNA"/>
</dbReference>
<dbReference type="PANTHER" id="PTHR43422:SF3">
    <property type="entry name" value="THIAMINE THIAZOLE SYNTHASE"/>
    <property type="match status" value="1"/>
</dbReference>
<dbReference type="AlphaFoldDB" id="A0A1X0DU75"/>
<organism evidence="2 3">
    <name type="scientific">Mycobacterium heidelbergense</name>
    <dbReference type="NCBI Taxonomy" id="53376"/>
    <lineage>
        <taxon>Bacteria</taxon>
        <taxon>Bacillati</taxon>
        <taxon>Actinomycetota</taxon>
        <taxon>Actinomycetes</taxon>
        <taxon>Mycobacteriales</taxon>
        <taxon>Mycobacteriaceae</taxon>
        <taxon>Mycobacterium</taxon>
        <taxon>Mycobacterium simiae complex</taxon>
    </lineage>
</organism>
<comment type="caution">
    <text evidence="2">The sequence shown here is derived from an EMBL/GenBank/DDBJ whole genome shotgun (WGS) entry which is preliminary data.</text>
</comment>
<gene>
    <name evidence="2" type="ORF">BST25_02885</name>
</gene>
<dbReference type="STRING" id="53376.BST25_02885"/>
<accession>A0A1X0DU75</accession>
<dbReference type="InterPro" id="IPR002938">
    <property type="entry name" value="FAD-bd"/>
</dbReference>
<dbReference type="Pfam" id="PF01494">
    <property type="entry name" value="FAD_binding_3"/>
    <property type="match status" value="1"/>
</dbReference>